<dbReference type="GO" id="GO:0140359">
    <property type="term" value="F:ABC-type transporter activity"/>
    <property type="evidence" value="ECO:0007669"/>
    <property type="project" value="InterPro"/>
</dbReference>
<evidence type="ECO:0000313" key="12">
    <source>
        <dbReference type="EMBL" id="RZO20124.1"/>
    </source>
</evidence>
<dbReference type="GO" id="GO:0016887">
    <property type="term" value="F:ATP hydrolysis activity"/>
    <property type="evidence" value="ECO:0007669"/>
    <property type="project" value="InterPro"/>
</dbReference>
<keyword evidence="2" id="KW-1003">Cell membrane</keyword>
<keyword evidence="5" id="KW-0547">Nucleotide-binding</keyword>
<dbReference type="InterPro" id="IPR005116">
    <property type="entry name" value="Transp-assoc_OB_typ1"/>
</dbReference>
<evidence type="ECO:0000256" key="2">
    <source>
        <dbReference type="ARBA" id="ARBA00022475"/>
    </source>
</evidence>
<keyword evidence="3 9" id="KW-0500">Molybdenum</keyword>
<reference evidence="12 13" key="1">
    <citation type="submission" date="2019-02" db="EMBL/GenBank/DDBJ databases">
        <title>Prokaryotic population dynamics and viral predation in marine succession experiment using metagenomics: the confinement effect.</title>
        <authorList>
            <person name="Haro-Moreno J.M."/>
            <person name="Rodriguez-Valera F."/>
            <person name="Lopez-Perez M."/>
        </authorList>
    </citation>
    <scope>NUCLEOTIDE SEQUENCE [LARGE SCALE GENOMIC DNA]</scope>
    <source>
        <strain evidence="12">MED-G170</strain>
    </source>
</reference>
<evidence type="ECO:0000259" key="10">
    <source>
        <dbReference type="PROSITE" id="PS50893"/>
    </source>
</evidence>
<feature type="domain" description="Mop" evidence="11">
    <location>
        <begin position="291"/>
        <end position="355"/>
    </location>
</feature>
<protein>
    <submittedName>
        <fullName evidence="12">Molybdenum ABC transporter ATP-binding protein</fullName>
    </submittedName>
</protein>
<keyword evidence="8" id="KW-0472">Membrane</keyword>
<dbReference type="InterPro" id="IPR017871">
    <property type="entry name" value="ABC_transporter-like_CS"/>
</dbReference>
<dbReference type="InterPro" id="IPR008995">
    <property type="entry name" value="Mo/tungstate-bd_C_term_dom"/>
</dbReference>
<gene>
    <name evidence="12" type="primary">modC</name>
    <name evidence="12" type="ORF">EVB03_05870</name>
</gene>
<keyword evidence="6 12" id="KW-0067">ATP-binding</keyword>
<dbReference type="InterPro" id="IPR003593">
    <property type="entry name" value="AAA+_ATPase"/>
</dbReference>
<dbReference type="InterPro" id="IPR011868">
    <property type="entry name" value="ModC_ABC_ATP-bd"/>
</dbReference>
<evidence type="ECO:0000256" key="9">
    <source>
        <dbReference type="PROSITE-ProRule" id="PRU01213"/>
    </source>
</evidence>
<dbReference type="SUPFAM" id="SSF50331">
    <property type="entry name" value="MOP-like"/>
    <property type="match status" value="1"/>
</dbReference>
<dbReference type="PANTHER" id="PTHR43514:SF10">
    <property type="entry name" value="MOLYBDENUM IMPORT ATP-BINDING PROTEIN MODC 2"/>
    <property type="match status" value="1"/>
</dbReference>
<dbReference type="PROSITE" id="PS51866">
    <property type="entry name" value="MOP"/>
    <property type="match status" value="1"/>
</dbReference>
<dbReference type="PROSITE" id="PS50893">
    <property type="entry name" value="ABC_TRANSPORTER_2"/>
    <property type="match status" value="1"/>
</dbReference>
<dbReference type="GO" id="GO:0015098">
    <property type="term" value="F:molybdate ion transmembrane transporter activity"/>
    <property type="evidence" value="ECO:0007669"/>
    <property type="project" value="InterPro"/>
</dbReference>
<evidence type="ECO:0000256" key="5">
    <source>
        <dbReference type="ARBA" id="ARBA00022741"/>
    </source>
</evidence>
<dbReference type="SMART" id="SM00382">
    <property type="entry name" value="AAA"/>
    <property type="match status" value="1"/>
</dbReference>
<dbReference type="Pfam" id="PF03459">
    <property type="entry name" value="TOBE"/>
    <property type="match status" value="1"/>
</dbReference>
<dbReference type="Pfam" id="PF00005">
    <property type="entry name" value="ABC_tran"/>
    <property type="match status" value="1"/>
</dbReference>
<evidence type="ECO:0000259" key="11">
    <source>
        <dbReference type="PROSITE" id="PS51866"/>
    </source>
</evidence>
<keyword evidence="4" id="KW-0997">Cell inner membrane</keyword>
<keyword evidence="7" id="KW-1278">Translocase</keyword>
<accession>A0A520MFX5</accession>
<comment type="caution">
    <text evidence="12">The sequence shown here is derived from an EMBL/GenBank/DDBJ whole genome shotgun (WGS) entry which is preliminary data.</text>
</comment>
<proteinExistence type="predicted"/>
<name>A0A520MFX5_9GAMM</name>
<dbReference type="GO" id="GO:0016020">
    <property type="term" value="C:membrane"/>
    <property type="evidence" value="ECO:0007669"/>
    <property type="project" value="InterPro"/>
</dbReference>
<dbReference type="PROSITE" id="PS00211">
    <property type="entry name" value="ABC_TRANSPORTER_1"/>
    <property type="match status" value="1"/>
</dbReference>
<evidence type="ECO:0000256" key="7">
    <source>
        <dbReference type="ARBA" id="ARBA00022967"/>
    </source>
</evidence>
<sequence length="355" mass="38938">MSIEVRFGIKRGEFSLTIDTEIPEHGVTAIFGASGSGKTTLLRAIAGLEAPENGFLKVGGVVWQDTNTFLQTHERKIGYVFQEPSLFQHLNVQDNINYGLARSKRDKSERSLDDAISLLGIEHLLKRMPWQLSGGEQQRVAIVRALAADPSMLLLDEPLAALGDEQKAEILPYLESVYQQLDIPVLYVSHSRNEVARLADHLLLLDKGTIKASGKVTDLFTSLDLPLAHQTHAETIIDTTVTSYDAEFGLATLKFSGGQFVVASNPLDSQTTVRLQILARDVSVTLEHQKDTSILNIFPVTIDHLVKESSSQMTLRLLAGKTPILAKVTCRSAQSLGLKIGDTVYAQVKTVALLR</sequence>
<dbReference type="InterPro" id="IPR003439">
    <property type="entry name" value="ABC_transporter-like_ATP-bd"/>
</dbReference>
<dbReference type="Gene3D" id="3.40.50.300">
    <property type="entry name" value="P-loop containing nucleotide triphosphate hydrolases"/>
    <property type="match status" value="1"/>
</dbReference>
<feature type="domain" description="ABC transporter" evidence="10">
    <location>
        <begin position="1"/>
        <end position="232"/>
    </location>
</feature>
<dbReference type="Gene3D" id="2.40.50.100">
    <property type="match status" value="1"/>
</dbReference>
<dbReference type="SUPFAM" id="SSF52540">
    <property type="entry name" value="P-loop containing nucleoside triphosphate hydrolases"/>
    <property type="match status" value="1"/>
</dbReference>
<evidence type="ECO:0000313" key="13">
    <source>
        <dbReference type="Proteomes" id="UP000315889"/>
    </source>
</evidence>
<dbReference type="InterPro" id="IPR050334">
    <property type="entry name" value="Molybdenum_import_ModC"/>
</dbReference>
<dbReference type="Proteomes" id="UP000315889">
    <property type="component" value="Unassembled WGS sequence"/>
</dbReference>
<evidence type="ECO:0000256" key="6">
    <source>
        <dbReference type="ARBA" id="ARBA00022840"/>
    </source>
</evidence>
<evidence type="ECO:0000256" key="1">
    <source>
        <dbReference type="ARBA" id="ARBA00022448"/>
    </source>
</evidence>
<evidence type="ECO:0000256" key="8">
    <source>
        <dbReference type="ARBA" id="ARBA00023136"/>
    </source>
</evidence>
<dbReference type="GO" id="GO:0005524">
    <property type="term" value="F:ATP binding"/>
    <property type="evidence" value="ECO:0007669"/>
    <property type="project" value="UniProtKB-KW"/>
</dbReference>
<dbReference type="InterPro" id="IPR027417">
    <property type="entry name" value="P-loop_NTPase"/>
</dbReference>
<dbReference type="AlphaFoldDB" id="A0A520MFX5"/>
<dbReference type="EMBL" id="SHBP01000006">
    <property type="protein sequence ID" value="RZO20124.1"/>
    <property type="molecule type" value="Genomic_DNA"/>
</dbReference>
<evidence type="ECO:0000256" key="3">
    <source>
        <dbReference type="ARBA" id="ARBA00022505"/>
    </source>
</evidence>
<keyword evidence="1" id="KW-0813">Transport</keyword>
<dbReference type="InterPro" id="IPR004606">
    <property type="entry name" value="Mop_domain"/>
</dbReference>
<organism evidence="12 13">
    <name type="scientific">SAR92 clade bacterium</name>
    <dbReference type="NCBI Taxonomy" id="2315479"/>
    <lineage>
        <taxon>Bacteria</taxon>
        <taxon>Pseudomonadati</taxon>
        <taxon>Pseudomonadota</taxon>
        <taxon>Gammaproteobacteria</taxon>
        <taxon>Cellvibrionales</taxon>
        <taxon>Porticoccaceae</taxon>
        <taxon>SAR92 clade</taxon>
    </lineage>
</organism>
<dbReference type="NCBIfam" id="TIGR02142">
    <property type="entry name" value="modC_ABC"/>
    <property type="match status" value="1"/>
</dbReference>
<evidence type="ECO:0000256" key="4">
    <source>
        <dbReference type="ARBA" id="ARBA00022519"/>
    </source>
</evidence>
<dbReference type="PANTHER" id="PTHR43514">
    <property type="entry name" value="ABC TRANSPORTER I FAMILY MEMBER 10"/>
    <property type="match status" value="1"/>
</dbReference>